<organism evidence="1 2">
    <name type="scientific">Lipomyces kononenkoae</name>
    <name type="common">Yeast</name>
    <dbReference type="NCBI Taxonomy" id="34357"/>
    <lineage>
        <taxon>Eukaryota</taxon>
        <taxon>Fungi</taxon>
        <taxon>Dikarya</taxon>
        <taxon>Ascomycota</taxon>
        <taxon>Saccharomycotina</taxon>
        <taxon>Lipomycetes</taxon>
        <taxon>Lipomycetales</taxon>
        <taxon>Lipomycetaceae</taxon>
        <taxon>Lipomyces</taxon>
    </lineage>
</organism>
<name>A0ACC3TC00_LIPKO</name>
<accession>A0ACC3TC00</accession>
<keyword evidence="2" id="KW-1185">Reference proteome</keyword>
<dbReference type="EMBL" id="MU971335">
    <property type="protein sequence ID" value="KAK9241471.1"/>
    <property type="molecule type" value="Genomic_DNA"/>
</dbReference>
<evidence type="ECO:0000313" key="2">
    <source>
        <dbReference type="Proteomes" id="UP001433508"/>
    </source>
</evidence>
<dbReference type="Proteomes" id="UP001433508">
    <property type="component" value="Unassembled WGS sequence"/>
</dbReference>
<sequence length="317" mass="36499">MRTPFAVSEWGLVKAFLRGELIFYDFYVTSHPYTSTLLITVGIMAITFISCHTGKKYDFTLVDKLWSPISLSCTLNYILHGYLNGDISYRLLLILPLQMFWAYHLIELLAKRGAYSGKEDHRWTKVKAGLNYDPIKLFLFSIFFVSIYQPLMLINNTMPECILWEVGSSSLNLGDYAFLSIYGGLIGFEYLCDKYQQDYQVAKAKYTSTSEITSDYTKTQLERGFCTIGPFAYSRHPNFLAELLIWCSLYLWGAYVSGKLMNWTVSGPLVFVIFMVNSTRFAESISAERYPAYEQYKQHVGMLVPLPGKKWVELKTE</sequence>
<reference evidence="2" key="1">
    <citation type="journal article" date="2024" name="Front. Bioeng. Biotechnol.">
        <title>Genome-scale model development and genomic sequencing of the oleaginous clade Lipomyces.</title>
        <authorList>
            <person name="Czajka J.J."/>
            <person name="Han Y."/>
            <person name="Kim J."/>
            <person name="Mondo S.J."/>
            <person name="Hofstad B.A."/>
            <person name="Robles A."/>
            <person name="Haridas S."/>
            <person name="Riley R."/>
            <person name="LaButti K."/>
            <person name="Pangilinan J."/>
            <person name="Andreopoulos W."/>
            <person name="Lipzen A."/>
            <person name="Yan J."/>
            <person name="Wang M."/>
            <person name="Ng V."/>
            <person name="Grigoriev I.V."/>
            <person name="Spatafora J.W."/>
            <person name="Magnuson J.K."/>
            <person name="Baker S.E."/>
            <person name="Pomraning K.R."/>
        </authorList>
    </citation>
    <scope>NUCLEOTIDE SEQUENCE [LARGE SCALE GENOMIC DNA]</scope>
    <source>
        <strain evidence="2">CBS 7786</strain>
    </source>
</reference>
<evidence type="ECO:0000313" key="1">
    <source>
        <dbReference type="EMBL" id="KAK9241471.1"/>
    </source>
</evidence>
<comment type="caution">
    <text evidence="1">The sequence shown here is derived from an EMBL/GenBank/DDBJ whole genome shotgun (WGS) entry which is preliminary data.</text>
</comment>
<protein>
    <submittedName>
        <fullName evidence="1">Uncharacterized protein</fullName>
    </submittedName>
</protein>
<gene>
    <name evidence="1" type="ORF">V1525DRAFT_335201</name>
</gene>
<proteinExistence type="predicted"/>